<reference evidence="1" key="2">
    <citation type="journal article" date="2015" name="Fish Shellfish Immunol.">
        <title>Early steps in the European eel (Anguilla anguilla)-Vibrio vulnificus interaction in the gills: Role of the RtxA13 toxin.</title>
        <authorList>
            <person name="Callol A."/>
            <person name="Pajuelo D."/>
            <person name="Ebbesson L."/>
            <person name="Teles M."/>
            <person name="MacKenzie S."/>
            <person name="Amaro C."/>
        </authorList>
    </citation>
    <scope>NUCLEOTIDE SEQUENCE</scope>
</reference>
<protein>
    <submittedName>
        <fullName evidence="1">Uncharacterized protein</fullName>
    </submittedName>
</protein>
<dbReference type="AlphaFoldDB" id="A0A0E9UGT4"/>
<name>A0A0E9UGT4_ANGAN</name>
<reference evidence="1" key="1">
    <citation type="submission" date="2014-11" db="EMBL/GenBank/DDBJ databases">
        <authorList>
            <person name="Amaro Gonzalez C."/>
        </authorList>
    </citation>
    <scope>NUCLEOTIDE SEQUENCE</scope>
</reference>
<proteinExistence type="predicted"/>
<accession>A0A0E9UGT4</accession>
<dbReference type="EMBL" id="GBXM01044394">
    <property type="protein sequence ID" value="JAH64183.1"/>
    <property type="molecule type" value="Transcribed_RNA"/>
</dbReference>
<organism evidence="1">
    <name type="scientific">Anguilla anguilla</name>
    <name type="common">European freshwater eel</name>
    <name type="synonym">Muraena anguilla</name>
    <dbReference type="NCBI Taxonomy" id="7936"/>
    <lineage>
        <taxon>Eukaryota</taxon>
        <taxon>Metazoa</taxon>
        <taxon>Chordata</taxon>
        <taxon>Craniata</taxon>
        <taxon>Vertebrata</taxon>
        <taxon>Euteleostomi</taxon>
        <taxon>Actinopterygii</taxon>
        <taxon>Neopterygii</taxon>
        <taxon>Teleostei</taxon>
        <taxon>Anguilliformes</taxon>
        <taxon>Anguillidae</taxon>
        <taxon>Anguilla</taxon>
    </lineage>
</organism>
<evidence type="ECO:0000313" key="1">
    <source>
        <dbReference type="EMBL" id="JAH64183.1"/>
    </source>
</evidence>
<sequence length="62" mass="7051">MKNPKTQKACGPDSIRTEMLKYSTPELQKALLTLFNLYYKQAAPLRSGAKGFYIPNLQLCEQ</sequence>